<evidence type="ECO:0000256" key="8">
    <source>
        <dbReference type="SAM" id="MobiDB-lite"/>
    </source>
</evidence>
<feature type="transmembrane region" description="Helical" evidence="9">
    <location>
        <begin position="143"/>
        <end position="162"/>
    </location>
</feature>
<comment type="similarity">
    <text evidence="2">Belongs to the CPA3 antiporters (TC 2.A.63) subunit D family.</text>
</comment>
<dbReference type="PANTHER" id="PTHR42703:SF1">
    <property type="entry name" value="NA(+)_H(+) ANTIPORTER SUBUNIT D1"/>
    <property type="match status" value="1"/>
</dbReference>
<feature type="transmembrane region" description="Helical" evidence="9">
    <location>
        <begin position="118"/>
        <end position="136"/>
    </location>
</feature>
<keyword evidence="12" id="KW-1185">Reference proteome</keyword>
<feature type="transmembrane region" description="Helical" evidence="9">
    <location>
        <begin position="36"/>
        <end position="54"/>
    </location>
</feature>
<evidence type="ECO:0000256" key="5">
    <source>
        <dbReference type="ARBA" id="ARBA00022989"/>
    </source>
</evidence>
<comment type="subcellular location">
    <subcellularLocation>
        <location evidence="1">Cell membrane</location>
        <topology evidence="1">Multi-pass membrane protein</topology>
    </subcellularLocation>
    <subcellularLocation>
        <location evidence="7">Membrane</location>
        <topology evidence="7">Multi-pass membrane protein</topology>
    </subcellularLocation>
</comment>
<proteinExistence type="inferred from homology"/>
<feature type="transmembrane region" description="Helical" evidence="9">
    <location>
        <begin position="85"/>
        <end position="106"/>
    </location>
</feature>
<evidence type="ECO:0000313" key="11">
    <source>
        <dbReference type="EMBL" id="MFC5908869.1"/>
    </source>
</evidence>
<evidence type="ECO:0000256" key="3">
    <source>
        <dbReference type="ARBA" id="ARBA00022475"/>
    </source>
</evidence>
<dbReference type="Pfam" id="PF00361">
    <property type="entry name" value="Proton_antipo_M"/>
    <property type="match status" value="1"/>
</dbReference>
<feature type="transmembrane region" description="Helical" evidence="9">
    <location>
        <begin position="346"/>
        <end position="364"/>
    </location>
</feature>
<feature type="transmembrane region" description="Helical" evidence="9">
    <location>
        <begin position="597"/>
        <end position="615"/>
    </location>
</feature>
<dbReference type="InterPro" id="IPR050586">
    <property type="entry name" value="CPA3_Na-H_Antiporter_D"/>
</dbReference>
<evidence type="ECO:0000259" key="10">
    <source>
        <dbReference type="Pfam" id="PF00361"/>
    </source>
</evidence>
<dbReference type="InterPro" id="IPR001750">
    <property type="entry name" value="ND/Mrp_TM"/>
</dbReference>
<dbReference type="InterPro" id="IPR003918">
    <property type="entry name" value="NADH_UbQ_OxRdtase"/>
</dbReference>
<dbReference type="PRINTS" id="PR01437">
    <property type="entry name" value="NUOXDRDTASE4"/>
</dbReference>
<feature type="transmembrane region" description="Helical" evidence="9">
    <location>
        <begin position="537"/>
        <end position="560"/>
    </location>
</feature>
<evidence type="ECO:0000256" key="9">
    <source>
        <dbReference type="SAM" id="Phobius"/>
    </source>
</evidence>
<reference evidence="12" key="1">
    <citation type="journal article" date="2019" name="Int. J. Syst. Evol. Microbiol.">
        <title>The Global Catalogue of Microorganisms (GCM) 10K type strain sequencing project: providing services to taxonomists for standard genome sequencing and annotation.</title>
        <authorList>
            <consortium name="The Broad Institute Genomics Platform"/>
            <consortium name="The Broad Institute Genome Sequencing Center for Infectious Disease"/>
            <person name="Wu L."/>
            <person name="Ma J."/>
        </authorList>
    </citation>
    <scope>NUCLEOTIDE SEQUENCE [LARGE SCALE GENOMIC DNA]</scope>
    <source>
        <strain evidence="12">JCM 4816</strain>
    </source>
</reference>
<evidence type="ECO:0000256" key="1">
    <source>
        <dbReference type="ARBA" id="ARBA00004651"/>
    </source>
</evidence>
<keyword evidence="5 9" id="KW-1133">Transmembrane helix</keyword>
<evidence type="ECO:0000256" key="4">
    <source>
        <dbReference type="ARBA" id="ARBA00022692"/>
    </source>
</evidence>
<sequence length="620" mass="64429">MSAPPELLPLAVALPLLAGAVLAVAGRILPRVGRDVFTGVCAAAELVLLAVLFARTGDGRTVDWQGGWRPSHGQSVGIVLVGDRLGIGIALLTAVLVLAAVAYSWHYFEEQPEAEHGGVFPALLLIFEAGMVGFALTGDLFDAFVFFELMGAVAYALTGYRIEDPRPLHGALTFGVVNSLAAYCSLLGIGLLYGRTGQLGFAQIGRALDGRKPDALVVCAFVLVLAGPLTKAATAPFHFWLPDAHAVAPTPVCMLLSGVMVELGLYGVARIYWVVFSGPGGVPASSFRDVMLGLGVLTALLGALMCWQQRHLKRLLAFSTIAHVGLFLTGVALLDTAALAGTAVYLTGHALVKAALFGLVGVLLDRYGSVDEHDLFGRARELRLPAVLFAIGGLALAGLPPFGTGLGKGLAEDAAGRQLAWLPGLFVLVSAVTGGAVLRAGLRVFRGAGLRPVEHPDVPETRGEGEQPEVREPGRRLPRPLTAVPAALLAACLAVGLVPARAIAAAAGVFVDAPGYRAEALSLPAVHPTLSVPESSWTAAGVLLGICSVLLALAFAAAALRAPAFELRAPAARQTARLIRRSVLSVRRLHSGRLGDYVVWLLVGLAVLLAAFGMLGSRGA</sequence>
<organism evidence="11 12">
    <name type="scientific">Streptacidiphilus monticola</name>
    <dbReference type="NCBI Taxonomy" id="2161674"/>
    <lineage>
        <taxon>Bacteria</taxon>
        <taxon>Bacillati</taxon>
        <taxon>Actinomycetota</taxon>
        <taxon>Actinomycetes</taxon>
        <taxon>Kitasatosporales</taxon>
        <taxon>Streptomycetaceae</taxon>
        <taxon>Streptacidiphilus</taxon>
    </lineage>
</organism>
<accession>A0ABW1G5F5</accession>
<dbReference type="PANTHER" id="PTHR42703">
    <property type="entry name" value="NADH DEHYDROGENASE"/>
    <property type="match status" value="1"/>
</dbReference>
<dbReference type="RefSeq" id="WP_380584153.1">
    <property type="nucleotide sequence ID" value="NZ_JBHSQJ010000068.1"/>
</dbReference>
<feature type="compositionally biased region" description="Basic and acidic residues" evidence="8">
    <location>
        <begin position="455"/>
        <end position="475"/>
    </location>
</feature>
<evidence type="ECO:0000256" key="6">
    <source>
        <dbReference type="ARBA" id="ARBA00023136"/>
    </source>
</evidence>
<feature type="transmembrane region" description="Helical" evidence="9">
    <location>
        <begin position="215"/>
        <end position="233"/>
    </location>
</feature>
<comment type="caution">
    <text evidence="11">The sequence shown here is derived from an EMBL/GenBank/DDBJ whole genome shotgun (WGS) entry which is preliminary data.</text>
</comment>
<evidence type="ECO:0000256" key="2">
    <source>
        <dbReference type="ARBA" id="ARBA00005346"/>
    </source>
</evidence>
<feature type="transmembrane region" description="Helical" evidence="9">
    <location>
        <begin position="422"/>
        <end position="442"/>
    </location>
</feature>
<name>A0ABW1G5F5_9ACTN</name>
<keyword evidence="6 9" id="KW-0472">Membrane</keyword>
<evidence type="ECO:0000313" key="12">
    <source>
        <dbReference type="Proteomes" id="UP001596174"/>
    </source>
</evidence>
<keyword evidence="3" id="KW-1003">Cell membrane</keyword>
<feature type="domain" description="NADH:quinone oxidoreductase/Mrp antiporter transmembrane" evidence="10">
    <location>
        <begin position="138"/>
        <end position="408"/>
    </location>
</feature>
<feature type="transmembrane region" description="Helical" evidence="9">
    <location>
        <begin position="168"/>
        <end position="194"/>
    </location>
</feature>
<feature type="transmembrane region" description="Helical" evidence="9">
    <location>
        <begin position="481"/>
        <end position="511"/>
    </location>
</feature>
<protein>
    <submittedName>
        <fullName evidence="11">Complex I subunit 5 family protein</fullName>
    </submittedName>
</protein>
<keyword evidence="4 7" id="KW-0812">Transmembrane</keyword>
<feature type="transmembrane region" description="Helical" evidence="9">
    <location>
        <begin position="384"/>
        <end position="402"/>
    </location>
</feature>
<gene>
    <name evidence="11" type="ORF">ACFP3V_16800</name>
</gene>
<dbReference type="EMBL" id="JBHSQJ010000068">
    <property type="protein sequence ID" value="MFC5908869.1"/>
    <property type="molecule type" value="Genomic_DNA"/>
</dbReference>
<dbReference type="Proteomes" id="UP001596174">
    <property type="component" value="Unassembled WGS sequence"/>
</dbReference>
<feature type="region of interest" description="Disordered" evidence="8">
    <location>
        <begin position="455"/>
        <end position="477"/>
    </location>
</feature>
<evidence type="ECO:0000256" key="7">
    <source>
        <dbReference type="RuleBase" id="RU000320"/>
    </source>
</evidence>
<feature type="transmembrane region" description="Helical" evidence="9">
    <location>
        <begin position="315"/>
        <end position="334"/>
    </location>
</feature>